<dbReference type="InterPro" id="IPR036282">
    <property type="entry name" value="Glutathione-S-Trfase_C_sf"/>
</dbReference>
<dbReference type="NCBIfam" id="NF007682">
    <property type="entry name" value="PRK10357.1"/>
    <property type="match status" value="1"/>
</dbReference>
<dbReference type="InterPro" id="IPR004045">
    <property type="entry name" value="Glutathione_S-Trfase_N"/>
</dbReference>
<name>A0A484Z973_9ENTR</name>
<dbReference type="Gene3D" id="1.20.1050.10">
    <property type="match status" value="1"/>
</dbReference>
<organism evidence="2 3">
    <name type="scientific">Enterobacter cancerogenus</name>
    <dbReference type="NCBI Taxonomy" id="69218"/>
    <lineage>
        <taxon>Bacteria</taxon>
        <taxon>Pseudomonadati</taxon>
        <taxon>Pseudomonadota</taxon>
        <taxon>Gammaproteobacteria</taxon>
        <taxon>Enterobacterales</taxon>
        <taxon>Enterobacteriaceae</taxon>
        <taxon>Enterobacter</taxon>
        <taxon>Enterobacter cloacae complex</taxon>
    </lineage>
</organism>
<dbReference type="EMBL" id="CAADIW010000084">
    <property type="protein sequence ID" value="VFS45002.1"/>
    <property type="molecule type" value="Genomic_DNA"/>
</dbReference>
<reference evidence="2 3" key="1">
    <citation type="submission" date="2019-03" db="EMBL/GenBank/DDBJ databases">
        <authorList>
            <consortium name="Pathogen Informatics"/>
        </authorList>
    </citation>
    <scope>NUCLEOTIDE SEQUENCE [LARGE SCALE GENOMIC DNA]</scope>
    <source>
        <strain evidence="2 3">NCTC12126</strain>
    </source>
</reference>
<proteinExistence type="predicted"/>
<dbReference type="Proteomes" id="UP000351155">
    <property type="component" value="Unassembled WGS sequence"/>
</dbReference>
<keyword evidence="2" id="KW-0808">Transferase</keyword>
<dbReference type="Gene3D" id="3.40.30.10">
    <property type="entry name" value="Glutaredoxin"/>
    <property type="match status" value="1"/>
</dbReference>
<evidence type="ECO:0000313" key="2">
    <source>
        <dbReference type="EMBL" id="VFS45002.1"/>
    </source>
</evidence>
<dbReference type="GO" id="GO:0016740">
    <property type="term" value="F:transferase activity"/>
    <property type="evidence" value="ECO:0007669"/>
    <property type="project" value="UniProtKB-KW"/>
</dbReference>
<dbReference type="AlphaFoldDB" id="A0A484Z973"/>
<evidence type="ECO:0000259" key="1">
    <source>
        <dbReference type="Pfam" id="PF13409"/>
    </source>
</evidence>
<feature type="domain" description="GST N-terminal" evidence="1">
    <location>
        <begin position="3"/>
        <end position="32"/>
    </location>
</feature>
<gene>
    <name evidence="2" type="ORF">NCTC12126_06318</name>
</gene>
<dbReference type="InterPro" id="IPR036249">
    <property type="entry name" value="Thioredoxin-like_sf"/>
</dbReference>
<dbReference type="SUPFAM" id="SSF47616">
    <property type="entry name" value="GST C-terminal domain-like"/>
    <property type="match status" value="1"/>
</dbReference>
<sequence>MAQYNPLGKVPALVTDEGECWFDSPIIAEYIELLGIAPAMLPADPKAALAMKQTEALADGIMDAALASVREQARPAAQQSETELLRQREKISRSLDHCEQLIRDGKIQNDDLNLGTIAIACAIGYLTLPPGFAWLVRRPSAAGEAR</sequence>
<dbReference type="Pfam" id="PF13409">
    <property type="entry name" value="GST_N_2"/>
    <property type="match status" value="1"/>
</dbReference>
<accession>A0A484Z973</accession>
<dbReference type="SUPFAM" id="SSF52833">
    <property type="entry name" value="Thioredoxin-like"/>
    <property type="match status" value="1"/>
</dbReference>
<evidence type="ECO:0000313" key="3">
    <source>
        <dbReference type="Proteomes" id="UP000351155"/>
    </source>
</evidence>
<protein>
    <submittedName>
        <fullName evidence="2">Glutathione S-transferase</fullName>
    </submittedName>
</protein>